<keyword evidence="2" id="KW-0547">Nucleotide-binding</keyword>
<dbReference type="InterPro" id="IPR050773">
    <property type="entry name" value="CbxX/CfxQ_RuBisCO_ESX"/>
</dbReference>
<dbReference type="PRINTS" id="PR00819">
    <property type="entry name" value="CBXCFQXSUPER"/>
</dbReference>
<protein>
    <recommendedName>
        <fullName evidence="4">ATPase AAA-type core domain-containing protein</fullName>
    </recommendedName>
</protein>
<dbReference type="GO" id="GO:0016887">
    <property type="term" value="F:ATP hydrolysis activity"/>
    <property type="evidence" value="ECO:0007669"/>
    <property type="project" value="InterPro"/>
</dbReference>
<dbReference type="Gene3D" id="3.40.50.300">
    <property type="entry name" value="P-loop containing nucleotide triphosphate hydrolases"/>
    <property type="match status" value="3"/>
</dbReference>
<dbReference type="EMBL" id="ML220120">
    <property type="protein sequence ID" value="TGZ81267.1"/>
    <property type="molecule type" value="Genomic_DNA"/>
</dbReference>
<dbReference type="Proteomes" id="UP000298138">
    <property type="component" value="Unassembled WGS sequence"/>
</dbReference>
<evidence type="ECO:0000256" key="3">
    <source>
        <dbReference type="ARBA" id="ARBA00022840"/>
    </source>
</evidence>
<dbReference type="InParanoid" id="A0A4S2MXA6"/>
<feature type="domain" description="ATPase AAA-type core" evidence="4">
    <location>
        <begin position="451"/>
        <end position="548"/>
    </location>
</feature>
<sequence>MLDIRDKVETSKRQKVDISRQRYNFIFQGNPEPERPRLDEYTQRAKLASAGPANAFKLIAGLVNDGGGVNFVDETYQLVADHAGPFGGAVLDILLTEMENKIGKLAVIFAGYKKEMEAFFEHNPGLSSRVPYILNFEDMDDVSLWTIMSDLIAQRYHGRMNVKLGMCGLYMRILIRRLGRGRGIHRWARRLKKEKKKDKVKLENSESEPDIFLFTKENLIGPKSEEAFKSEAWLQLKSMIGLDEVKVAARCMIDMITTNYYRELAELNPFKCSLNQVFCGAPGTGKMTVATLYGHILADIGLLSSGEMIVKNPYDFIGQCLGKSEAKTQAILRASLEKFSSLMKLTSEVQGVPGDNRCVLFLGYEERIMAMFQAVNPGLARRFAIENRFRFQDYTVSQLMNILNLKVSQQHLKPTTSALAVAEMTFVREKMRPNFSNGGDVDNLLQKSHSTGKSTTARLMGEIYYDLGFLATTDVIDCKATDLIGRYVGHTAPQTQALMKSAFGKVLFVDEAYRLLEGQYAIEVVNELITFLGSPEYARQMVVILAGYPRMQPISSVWLVQWKMWQ</sequence>
<dbReference type="SUPFAM" id="SSF52540">
    <property type="entry name" value="P-loop containing nucleoside triphosphate hydrolases"/>
    <property type="match status" value="3"/>
</dbReference>
<dbReference type="OrthoDB" id="2423195at2759"/>
<evidence type="ECO:0000313" key="5">
    <source>
        <dbReference type="EMBL" id="TGZ81267.1"/>
    </source>
</evidence>
<gene>
    <name evidence="5" type="ORF">EX30DRAFT_371621</name>
</gene>
<name>A0A4S2MXA6_9PEZI</name>
<comment type="similarity">
    <text evidence="1">Belongs to the CbxX/CfxQ family.</text>
</comment>
<evidence type="ECO:0000256" key="2">
    <source>
        <dbReference type="ARBA" id="ARBA00022741"/>
    </source>
</evidence>
<dbReference type="InterPro" id="IPR003959">
    <property type="entry name" value="ATPase_AAA_core"/>
</dbReference>
<dbReference type="Pfam" id="PF00004">
    <property type="entry name" value="AAA"/>
    <property type="match status" value="1"/>
</dbReference>
<organism evidence="5 6">
    <name type="scientific">Ascodesmis nigricans</name>
    <dbReference type="NCBI Taxonomy" id="341454"/>
    <lineage>
        <taxon>Eukaryota</taxon>
        <taxon>Fungi</taxon>
        <taxon>Dikarya</taxon>
        <taxon>Ascomycota</taxon>
        <taxon>Pezizomycotina</taxon>
        <taxon>Pezizomycetes</taxon>
        <taxon>Pezizales</taxon>
        <taxon>Ascodesmidaceae</taxon>
        <taxon>Ascodesmis</taxon>
    </lineage>
</organism>
<dbReference type="InterPro" id="IPR000641">
    <property type="entry name" value="CbxX/CfxQ"/>
</dbReference>
<dbReference type="PANTHER" id="PTHR43392">
    <property type="entry name" value="AAA-TYPE ATPASE FAMILY PROTEIN / ANKYRIN REPEAT FAMILY PROTEIN"/>
    <property type="match status" value="1"/>
</dbReference>
<proteinExistence type="inferred from homology"/>
<evidence type="ECO:0000256" key="1">
    <source>
        <dbReference type="ARBA" id="ARBA00010378"/>
    </source>
</evidence>
<keyword evidence="6" id="KW-1185">Reference proteome</keyword>
<accession>A0A4S2MXA6</accession>
<keyword evidence="3" id="KW-0067">ATP-binding</keyword>
<dbReference type="PANTHER" id="PTHR43392:SF2">
    <property type="entry name" value="AAA-TYPE ATPASE FAMILY PROTEIN _ ANKYRIN REPEAT FAMILY PROTEIN"/>
    <property type="match status" value="1"/>
</dbReference>
<dbReference type="GO" id="GO:0005524">
    <property type="term" value="F:ATP binding"/>
    <property type="evidence" value="ECO:0007669"/>
    <property type="project" value="UniProtKB-KW"/>
</dbReference>
<dbReference type="STRING" id="341454.A0A4S2MXA6"/>
<reference evidence="5 6" key="1">
    <citation type="submission" date="2019-04" db="EMBL/GenBank/DDBJ databases">
        <title>Comparative genomics and transcriptomics to analyze fruiting body development in filamentous ascomycetes.</title>
        <authorList>
            <consortium name="DOE Joint Genome Institute"/>
            <person name="Lutkenhaus R."/>
            <person name="Traeger S."/>
            <person name="Breuer J."/>
            <person name="Kuo A."/>
            <person name="Lipzen A."/>
            <person name="Pangilinan J."/>
            <person name="Dilworth D."/>
            <person name="Sandor L."/>
            <person name="Poggeler S."/>
            <person name="Barry K."/>
            <person name="Grigoriev I.V."/>
            <person name="Nowrousian M."/>
        </authorList>
    </citation>
    <scope>NUCLEOTIDE SEQUENCE [LARGE SCALE GENOMIC DNA]</scope>
    <source>
        <strain evidence="5 6">CBS 389.68</strain>
    </source>
</reference>
<dbReference type="AlphaFoldDB" id="A0A4S2MXA6"/>
<evidence type="ECO:0000259" key="4">
    <source>
        <dbReference type="Pfam" id="PF00004"/>
    </source>
</evidence>
<evidence type="ECO:0000313" key="6">
    <source>
        <dbReference type="Proteomes" id="UP000298138"/>
    </source>
</evidence>
<dbReference type="InterPro" id="IPR027417">
    <property type="entry name" value="P-loop_NTPase"/>
</dbReference>